<name>A0A5N4AKX5_PHOPY</name>
<accession>A0A5N4AKX5</accession>
<dbReference type="AlphaFoldDB" id="A0A5N4AKX5"/>
<proteinExistence type="predicted"/>
<organism evidence="3 4">
    <name type="scientific">Photinus pyralis</name>
    <name type="common">Common eastern firefly</name>
    <name type="synonym">Lampyris pyralis</name>
    <dbReference type="NCBI Taxonomy" id="7054"/>
    <lineage>
        <taxon>Eukaryota</taxon>
        <taxon>Metazoa</taxon>
        <taxon>Ecdysozoa</taxon>
        <taxon>Arthropoda</taxon>
        <taxon>Hexapoda</taxon>
        <taxon>Insecta</taxon>
        <taxon>Pterygota</taxon>
        <taxon>Neoptera</taxon>
        <taxon>Endopterygota</taxon>
        <taxon>Coleoptera</taxon>
        <taxon>Polyphaga</taxon>
        <taxon>Elateriformia</taxon>
        <taxon>Elateroidea</taxon>
        <taxon>Lampyridae</taxon>
        <taxon>Lampyrinae</taxon>
        <taxon>Photinus</taxon>
    </lineage>
</organism>
<evidence type="ECO:0000256" key="2">
    <source>
        <dbReference type="SAM" id="MobiDB-lite"/>
    </source>
</evidence>
<dbReference type="Gene3D" id="2.180.10.10">
    <property type="entry name" value="RHS repeat-associated core"/>
    <property type="match status" value="1"/>
</dbReference>
<feature type="compositionally biased region" description="Basic and acidic residues" evidence="2">
    <location>
        <begin position="430"/>
        <end position="451"/>
    </location>
</feature>
<feature type="region of interest" description="Disordered" evidence="2">
    <location>
        <begin position="693"/>
        <end position="745"/>
    </location>
</feature>
<dbReference type="OrthoDB" id="8015657at2759"/>
<protein>
    <submittedName>
        <fullName evidence="3">Uncharacterized protein</fullName>
    </submittedName>
</protein>
<feature type="compositionally biased region" description="Polar residues" evidence="2">
    <location>
        <begin position="693"/>
        <end position="718"/>
    </location>
</feature>
<feature type="region of interest" description="Disordered" evidence="2">
    <location>
        <begin position="414"/>
        <end position="495"/>
    </location>
</feature>
<dbReference type="EMBL" id="VVIM01000006">
    <property type="protein sequence ID" value="KAB0797956.1"/>
    <property type="molecule type" value="Genomic_DNA"/>
</dbReference>
<comment type="caution">
    <text evidence="3">The sequence shown here is derived from an EMBL/GenBank/DDBJ whole genome shotgun (WGS) entry which is preliminary data.</text>
</comment>
<sequence length="745" mass="85656">MSLPFSTEEYYEKVIQLQDKLRQSEEERLKLEMKYNEVIQVMKEEEEHHFKKLRAKYKQFLEEDRLRQQRNDKILDALERIENRSQIWKAKSDKFKELKKRYRYPMGPQTCLYDREETAIRPDIRNSAVDNYLKNNMTTIPNEVVQPPPESKYSNLGNVNSMYWKDSKDIEKNDEKICTERDFCYTPLKSTKNLENSLKQSKPPLLSYDYLELGDQLSHKTPLATTLEVHSSLRRLLKDDTPPTEKSLDYQPLQREIRPVPLISDTKTVLTTNKDNPQPSEISQVDQHKPLEIEIVKAPITIKPVFSNSDTTSVPENNNKAMHSRITPSVVSTSRTLHSSGVSEPTHTTSILENNSTMHSRITPSAVTTSSKPHSSGVYEPTYIQSPDMKKTEAVVEPFKEDVDIPPVVTESLGYDESQRNIDTSASSTVEHEVVKEKETTHQEGNEKEEQLSTVDSEPQESMMPQGKEVDDEVQSLHPQVEEKPVVEDHTDSRNDSEIEILKHDNEKPETSHQKENGQVLEQYNGNDQPLQYNENANEQIALQYDENGQPLHYDESIQQYDANGQPIQYYSGSATDPQYYDQTGQYAQYDEHGQLLQYDEQGQLLQQYDENGQPIHHYYNNGLQYDEHGQPILQYDENGQPIMQYDENGQPIMQYDENGQPIGLYDVNGQYDENGQLIGYSTDGQAFVDYNENSPQQLDENGLQQSQLQVEPNQGDYTPQEKNKEEDAQPQGGVETDSPPAVAN</sequence>
<keyword evidence="4" id="KW-1185">Reference proteome</keyword>
<feature type="region of interest" description="Disordered" evidence="2">
    <location>
        <begin position="328"/>
        <end position="382"/>
    </location>
</feature>
<feature type="coiled-coil region" evidence="1">
    <location>
        <begin position="7"/>
        <end position="63"/>
    </location>
</feature>
<keyword evidence="1" id="KW-0175">Coiled coil</keyword>
<dbReference type="Proteomes" id="UP000327044">
    <property type="component" value="Unassembled WGS sequence"/>
</dbReference>
<evidence type="ECO:0000313" key="4">
    <source>
        <dbReference type="Proteomes" id="UP000327044"/>
    </source>
</evidence>
<feature type="compositionally biased region" description="Polar residues" evidence="2">
    <location>
        <begin position="328"/>
        <end position="374"/>
    </location>
</feature>
<gene>
    <name evidence="3" type="ORF">PPYR_08949</name>
</gene>
<evidence type="ECO:0000313" key="3">
    <source>
        <dbReference type="EMBL" id="KAB0797956.1"/>
    </source>
</evidence>
<reference evidence="3 4" key="1">
    <citation type="journal article" date="2018" name="Elife">
        <title>Firefly genomes illuminate parallel origins of bioluminescence in beetles.</title>
        <authorList>
            <person name="Fallon T.R."/>
            <person name="Lower S.E."/>
            <person name="Chang C.H."/>
            <person name="Bessho-Uehara M."/>
            <person name="Martin G.J."/>
            <person name="Bewick A.J."/>
            <person name="Behringer M."/>
            <person name="Debat H.J."/>
            <person name="Wong I."/>
            <person name="Day J.C."/>
            <person name="Suvorov A."/>
            <person name="Silva C.J."/>
            <person name="Stanger-Hall K.F."/>
            <person name="Hall D.W."/>
            <person name="Schmitz R.J."/>
            <person name="Nelson D.R."/>
            <person name="Lewis S.M."/>
            <person name="Shigenobu S."/>
            <person name="Bybee S.M."/>
            <person name="Larracuente A.M."/>
            <person name="Oba Y."/>
            <person name="Weng J.K."/>
        </authorList>
    </citation>
    <scope>NUCLEOTIDE SEQUENCE [LARGE SCALE GENOMIC DNA]</scope>
    <source>
        <strain evidence="3">1611_PpyrPB1</strain>
        <tissue evidence="3">Whole body</tissue>
    </source>
</reference>
<feature type="compositionally biased region" description="Basic and acidic residues" evidence="2">
    <location>
        <begin position="480"/>
        <end position="495"/>
    </location>
</feature>
<evidence type="ECO:0000256" key="1">
    <source>
        <dbReference type="SAM" id="Coils"/>
    </source>
</evidence>
<dbReference type="InParanoid" id="A0A5N4AKX5"/>